<dbReference type="AlphaFoldDB" id="C3YER3"/>
<dbReference type="Pfam" id="PF15993">
    <property type="entry name" value="Fuseless"/>
    <property type="match status" value="2"/>
</dbReference>
<feature type="transmembrane region" description="Helical" evidence="1">
    <location>
        <begin position="414"/>
        <end position="435"/>
    </location>
</feature>
<feature type="transmembrane region" description="Helical" evidence="1">
    <location>
        <begin position="489"/>
        <end position="506"/>
    </location>
</feature>
<feature type="transmembrane region" description="Helical" evidence="1">
    <location>
        <begin position="117"/>
        <end position="140"/>
    </location>
</feature>
<dbReference type="EMBL" id="GG666507">
    <property type="protein sequence ID" value="EEN61157.1"/>
    <property type="molecule type" value="Genomic_DNA"/>
</dbReference>
<accession>C3YER3</accession>
<protein>
    <submittedName>
        <fullName evidence="2">Uncharacterized protein</fullName>
    </submittedName>
</protein>
<keyword evidence="1" id="KW-0812">Transmembrane</keyword>
<dbReference type="PANTHER" id="PTHR35270">
    <property type="entry name" value="FUSELESS, ISOFORM A"/>
    <property type="match status" value="1"/>
</dbReference>
<organism>
    <name type="scientific">Branchiostoma floridae</name>
    <name type="common">Florida lancelet</name>
    <name type="synonym">Amphioxus</name>
    <dbReference type="NCBI Taxonomy" id="7739"/>
    <lineage>
        <taxon>Eukaryota</taxon>
        <taxon>Metazoa</taxon>
        <taxon>Chordata</taxon>
        <taxon>Cephalochordata</taxon>
        <taxon>Leptocardii</taxon>
        <taxon>Amphioxiformes</taxon>
        <taxon>Branchiostomatidae</taxon>
        <taxon>Branchiostoma</taxon>
    </lineage>
</organism>
<dbReference type="PANTHER" id="PTHR35270:SF2">
    <property type="entry name" value="FUSELESS, ISOFORM A"/>
    <property type="match status" value="1"/>
</dbReference>
<proteinExistence type="predicted"/>
<keyword evidence="1" id="KW-1133">Transmembrane helix</keyword>
<evidence type="ECO:0000256" key="1">
    <source>
        <dbReference type="SAM" id="Phobius"/>
    </source>
</evidence>
<feature type="transmembrane region" description="Helical" evidence="1">
    <location>
        <begin position="91"/>
        <end position="111"/>
    </location>
</feature>
<feature type="transmembrane region" description="Helical" evidence="1">
    <location>
        <begin position="298"/>
        <end position="318"/>
    </location>
</feature>
<feature type="transmembrane region" description="Helical" evidence="1">
    <location>
        <begin position="376"/>
        <end position="394"/>
    </location>
</feature>
<feature type="transmembrane region" description="Helical" evidence="1">
    <location>
        <begin position="542"/>
        <end position="562"/>
    </location>
</feature>
<feature type="transmembrane region" description="Helical" evidence="1">
    <location>
        <begin position="182"/>
        <end position="207"/>
    </location>
</feature>
<feature type="transmembrane region" description="Helical" evidence="1">
    <location>
        <begin position="260"/>
        <end position="278"/>
    </location>
</feature>
<feature type="transmembrane region" description="Helical" evidence="1">
    <location>
        <begin position="219"/>
        <end position="240"/>
    </location>
</feature>
<feature type="transmembrane region" description="Helical" evidence="1">
    <location>
        <begin position="582"/>
        <end position="605"/>
    </location>
</feature>
<sequence>MSGTQRGAGKAVCHSISDFLVIVLIITPAVNLFWRGTWNLMYEYLPGDIITSSWLSLAIGSPVLLLAGLLQHPLRRLGSWLHGKNQGWHHLYLVVYVYVVASASVAQWRAFWNLPTYYFPAWVSVTGYGITAVVGTGLMVGCRILAFGSGCPAAISVDFEPDPFRVPLRFHTDRAERFSWRFVLDVVFSVFVADMISLAYWAGYWGLLDVLMFPEDPCFAYWVSFGIGYAIHLVTTFLQFPVHTAYRNMRGTEREFWKRLALEDAFLFLVNFGVINSWRGLWDLYDCYLLPDQPRLSAWVSHGLGAVLCYLVCAGRTLGGIGLTVDGEEEDGTGVLLSTYAEKTDNKMADYHDSEPLVDQGEVDVPRTRSSIIHRVGHFIFVSAVITPSVLLFWRGSFNLLEQYLPGEESARPWLALAIGSPVVLLAGLLQHHIARLARWTRGKSYFLYRLFVGAYFYVVAFAVVSQWVALWDLPVYLIPQMDNAKGQGIRAVLAFVIMIFLRTVGQGRACPVDASFDCDPEPFRIPLRFRTDRAERCSGKFVLDVVFSLFVIDLITVQNWAGTWSLLDYTVLPDDPCLSSWVSLGVGYTLLLLLTAIQFPLYTASKRLRGERLDFYKRLAIEDTFGLVVNFAVNNVWRGLWGLYDCHILPDRPWESFWLTHGVGAAVCFMVCAGSSMGRPAVSVDGEAGDGTDLLLNVFTGMAGPGVMCCQEDNDVTEEEAHEVASDELSADTEFHRTYRC</sequence>
<feature type="transmembrane region" description="Helical" evidence="1">
    <location>
        <begin position="54"/>
        <end position="70"/>
    </location>
</feature>
<dbReference type="InterPro" id="IPR032751">
    <property type="entry name" value="Fuseless"/>
</dbReference>
<evidence type="ECO:0000313" key="2">
    <source>
        <dbReference type="EMBL" id="EEN61157.1"/>
    </source>
</evidence>
<gene>
    <name evidence="2" type="ORF">BRAFLDRAFT_122714</name>
</gene>
<feature type="transmembrane region" description="Helical" evidence="1">
    <location>
        <begin position="447"/>
        <end position="469"/>
    </location>
</feature>
<dbReference type="InParanoid" id="C3YER3"/>
<dbReference type="eggNOG" id="ENOG502QUG4">
    <property type="taxonomic scope" value="Eukaryota"/>
</dbReference>
<reference evidence="2" key="1">
    <citation type="journal article" date="2008" name="Nature">
        <title>The amphioxus genome and the evolution of the chordate karyotype.</title>
        <authorList>
            <consortium name="US DOE Joint Genome Institute (JGI-PGF)"/>
            <person name="Putnam N.H."/>
            <person name="Butts T."/>
            <person name="Ferrier D.E.K."/>
            <person name="Furlong R.F."/>
            <person name="Hellsten U."/>
            <person name="Kawashima T."/>
            <person name="Robinson-Rechavi M."/>
            <person name="Shoguchi E."/>
            <person name="Terry A."/>
            <person name="Yu J.-K."/>
            <person name="Benito-Gutierrez E.L."/>
            <person name="Dubchak I."/>
            <person name="Garcia-Fernandez J."/>
            <person name="Gibson-Brown J.J."/>
            <person name="Grigoriev I.V."/>
            <person name="Horton A.C."/>
            <person name="de Jong P.J."/>
            <person name="Jurka J."/>
            <person name="Kapitonov V.V."/>
            <person name="Kohara Y."/>
            <person name="Kuroki Y."/>
            <person name="Lindquist E."/>
            <person name="Lucas S."/>
            <person name="Osoegawa K."/>
            <person name="Pennacchio L.A."/>
            <person name="Salamov A.A."/>
            <person name="Satou Y."/>
            <person name="Sauka-Spengler T."/>
            <person name="Schmutz J."/>
            <person name="Shin-I T."/>
            <person name="Toyoda A."/>
            <person name="Bronner-Fraser M."/>
            <person name="Fujiyama A."/>
            <person name="Holland L.Z."/>
            <person name="Holland P.W.H."/>
            <person name="Satoh N."/>
            <person name="Rokhsar D.S."/>
        </authorList>
    </citation>
    <scope>NUCLEOTIDE SEQUENCE [LARGE SCALE GENOMIC DNA]</scope>
    <source>
        <strain evidence="2">S238N-H82</strain>
        <tissue evidence="2">Testes</tissue>
    </source>
</reference>
<keyword evidence="1" id="KW-0472">Membrane</keyword>
<name>C3YER3_BRAFL</name>
<feature type="transmembrane region" description="Helical" evidence="1">
    <location>
        <begin position="12"/>
        <end position="34"/>
    </location>
</feature>